<comment type="caution">
    <text evidence="2">The sequence shown here is derived from an EMBL/GenBank/DDBJ whole genome shotgun (WGS) entry which is preliminary data.</text>
</comment>
<dbReference type="Proteomes" id="UP000807025">
    <property type="component" value="Unassembled WGS sequence"/>
</dbReference>
<feature type="region of interest" description="Disordered" evidence="1">
    <location>
        <begin position="1"/>
        <end position="24"/>
    </location>
</feature>
<evidence type="ECO:0000313" key="3">
    <source>
        <dbReference type="Proteomes" id="UP000807025"/>
    </source>
</evidence>
<protein>
    <submittedName>
        <fullName evidence="2">Uncharacterized protein</fullName>
    </submittedName>
</protein>
<proteinExistence type="predicted"/>
<gene>
    <name evidence="2" type="ORF">BDN71DRAFT_1513523</name>
</gene>
<name>A0A9P5ZI95_PLEER</name>
<evidence type="ECO:0000256" key="1">
    <source>
        <dbReference type="SAM" id="MobiDB-lite"/>
    </source>
</evidence>
<feature type="region of interest" description="Disordered" evidence="1">
    <location>
        <begin position="52"/>
        <end position="107"/>
    </location>
</feature>
<accession>A0A9P5ZI95</accession>
<keyword evidence="3" id="KW-1185">Reference proteome</keyword>
<dbReference type="EMBL" id="MU154742">
    <property type="protein sequence ID" value="KAF9487907.1"/>
    <property type="molecule type" value="Genomic_DNA"/>
</dbReference>
<dbReference type="AlphaFoldDB" id="A0A9P5ZI95"/>
<sequence length="404" mass="44319">MPRDYRRRRSNDDSVSESESFAESIDHDDSIILSGLVRTGEASRLRRRGAIRLDHAPHPHRPASPPVIVVDTSPALGSSPDHDREPLGAGAVHRRRPPRERPSSRTSTDMCKYSIFCGGFEDAPIADLTPFKVTALPVSSLDRAGKRQSRRLNGCGALLHVHGSPKPELGVWQAKGAATDAVVGMEPQYFDRPALAKYVRSSCGCIREGVGCAACGNPLGTRHRPCKSAASTILCASSSQTYGRLEGPRIWRSSSHLSYIYTFFSDAVSSFPECTFPQCSKSLSLSTHVDFNPSLNPNDSESATIFDRFLTASPQSYSDLEDVSREEQANRDEFWRDTIADYRFVDDDNNSDGPTSTIRSSQTTILPGMYTVPTNFDPDGEFLSVDRMSDPGSPDKVFEPALLP</sequence>
<reference evidence="2" key="1">
    <citation type="submission" date="2020-11" db="EMBL/GenBank/DDBJ databases">
        <authorList>
            <consortium name="DOE Joint Genome Institute"/>
            <person name="Ahrendt S."/>
            <person name="Riley R."/>
            <person name="Andreopoulos W."/>
            <person name="Labutti K."/>
            <person name="Pangilinan J."/>
            <person name="Ruiz-Duenas F.J."/>
            <person name="Barrasa J.M."/>
            <person name="Sanchez-Garcia M."/>
            <person name="Camarero S."/>
            <person name="Miyauchi S."/>
            <person name="Serrano A."/>
            <person name="Linde D."/>
            <person name="Babiker R."/>
            <person name="Drula E."/>
            <person name="Ayuso-Fernandez I."/>
            <person name="Pacheco R."/>
            <person name="Padilla G."/>
            <person name="Ferreira P."/>
            <person name="Barriuso J."/>
            <person name="Kellner H."/>
            <person name="Castanera R."/>
            <person name="Alfaro M."/>
            <person name="Ramirez L."/>
            <person name="Pisabarro A.G."/>
            <person name="Kuo A."/>
            <person name="Tritt A."/>
            <person name="Lipzen A."/>
            <person name="He G."/>
            <person name="Yan M."/>
            <person name="Ng V."/>
            <person name="Cullen D."/>
            <person name="Martin F."/>
            <person name="Rosso M.-N."/>
            <person name="Henrissat B."/>
            <person name="Hibbett D."/>
            <person name="Martinez A.T."/>
            <person name="Grigoriev I.V."/>
        </authorList>
    </citation>
    <scope>NUCLEOTIDE SEQUENCE</scope>
    <source>
        <strain evidence="2">ATCC 90797</strain>
    </source>
</reference>
<organism evidence="2 3">
    <name type="scientific">Pleurotus eryngii</name>
    <name type="common">Boletus of the steppes</name>
    <dbReference type="NCBI Taxonomy" id="5323"/>
    <lineage>
        <taxon>Eukaryota</taxon>
        <taxon>Fungi</taxon>
        <taxon>Dikarya</taxon>
        <taxon>Basidiomycota</taxon>
        <taxon>Agaricomycotina</taxon>
        <taxon>Agaricomycetes</taxon>
        <taxon>Agaricomycetidae</taxon>
        <taxon>Agaricales</taxon>
        <taxon>Pleurotineae</taxon>
        <taxon>Pleurotaceae</taxon>
        <taxon>Pleurotus</taxon>
    </lineage>
</organism>
<evidence type="ECO:0000313" key="2">
    <source>
        <dbReference type="EMBL" id="KAF9487907.1"/>
    </source>
</evidence>
<feature type="region of interest" description="Disordered" evidence="1">
    <location>
        <begin position="381"/>
        <end position="404"/>
    </location>
</feature>
<dbReference type="OrthoDB" id="3270840at2759"/>